<reference evidence="10 11" key="1">
    <citation type="submission" date="2018-08" db="EMBL/GenBank/DDBJ databases">
        <title>A genome reference for cultivated species of the human gut microbiota.</title>
        <authorList>
            <person name="Zou Y."/>
            <person name="Xue W."/>
            <person name="Luo G."/>
        </authorList>
    </citation>
    <scope>NUCLEOTIDE SEQUENCE [LARGE SCALE GENOMIC DNA]</scope>
    <source>
        <strain evidence="10 11">AM30-5LB</strain>
    </source>
</reference>
<evidence type="ECO:0000256" key="3">
    <source>
        <dbReference type="ARBA" id="ARBA00022475"/>
    </source>
</evidence>
<sequence length="354" mass="37218">MKKNRLMGLALAGVLALSVAGCGGGDEAKPAGSAPADASADYKVQMVTDMGGVNDQSFNQLAWEGLQQLNKDTGIEVGYTESKQESDYATNLDKAVDDGAQTVWGIGFAMAEAIQNTAKTNPDVHFAIIDNAYPEADLLDNLTGVTFKTQEPSFVAGYIAAMTTQTGKVGFIGGMKSDVLETFDWGYQAGVAYANATEGTNVEVVSQYIETFTDAAKGKAAGQKMYSDGCDIVFACAGNAGNGVIEAAQDADKMVIGVDKDQYDLAPENMLTSVMKNVDKAVIEVSTMASNGEKVGGKNIELSAKDGAVAVSTHHDLMEPGVYDTAVELFDKIKNGEIEPPATEDAFNDYVASL</sequence>
<keyword evidence="5" id="KW-0472">Membrane</keyword>
<dbReference type="PROSITE" id="PS51257">
    <property type="entry name" value="PROKAR_LIPOPROTEIN"/>
    <property type="match status" value="1"/>
</dbReference>
<comment type="similarity">
    <text evidence="2">Belongs to the BMP lipoprotein family.</text>
</comment>
<gene>
    <name evidence="10" type="ORF">DW787_07890</name>
    <name evidence="9" type="ORF">KHY67_03470</name>
</gene>
<dbReference type="Proteomes" id="UP000286050">
    <property type="component" value="Unassembled WGS sequence"/>
</dbReference>
<dbReference type="Pfam" id="PF02608">
    <property type="entry name" value="Bmp"/>
    <property type="match status" value="1"/>
</dbReference>
<dbReference type="CDD" id="cd06354">
    <property type="entry name" value="PBP1_PrnA-like"/>
    <property type="match status" value="1"/>
</dbReference>
<evidence type="ECO:0000313" key="9">
    <source>
        <dbReference type="EMBL" id="MBS5146744.1"/>
    </source>
</evidence>
<evidence type="ECO:0000313" key="11">
    <source>
        <dbReference type="Proteomes" id="UP000286050"/>
    </source>
</evidence>
<organism evidence="10 11">
    <name type="scientific">Collinsella intestinalis</name>
    <dbReference type="NCBI Taxonomy" id="147207"/>
    <lineage>
        <taxon>Bacteria</taxon>
        <taxon>Bacillati</taxon>
        <taxon>Actinomycetota</taxon>
        <taxon>Coriobacteriia</taxon>
        <taxon>Coriobacteriales</taxon>
        <taxon>Coriobacteriaceae</taxon>
        <taxon>Collinsella</taxon>
    </lineage>
</organism>
<evidence type="ECO:0000256" key="1">
    <source>
        <dbReference type="ARBA" id="ARBA00004193"/>
    </source>
</evidence>
<comment type="caution">
    <text evidence="10">The sequence shown here is derived from an EMBL/GenBank/DDBJ whole genome shotgun (WGS) entry which is preliminary data.</text>
</comment>
<evidence type="ECO:0000256" key="6">
    <source>
        <dbReference type="ARBA" id="ARBA00023288"/>
    </source>
</evidence>
<evidence type="ECO:0000313" key="10">
    <source>
        <dbReference type="EMBL" id="RHD54302.1"/>
    </source>
</evidence>
<reference evidence="9" key="2">
    <citation type="submission" date="2021-02" db="EMBL/GenBank/DDBJ databases">
        <title>Infant gut strain persistence is associated with maternal origin, phylogeny, and functional potential including surface adhesion and iron acquisition.</title>
        <authorList>
            <person name="Lou Y.C."/>
        </authorList>
    </citation>
    <scope>NUCLEOTIDE SEQUENCE</scope>
    <source>
        <strain evidence="9">L3_128_245G1_dasL3_128_245G1_concoct_49</strain>
    </source>
</reference>
<evidence type="ECO:0000256" key="5">
    <source>
        <dbReference type="ARBA" id="ARBA00023136"/>
    </source>
</evidence>
<name>A0A414FTZ4_9ACTN</name>
<dbReference type="InterPro" id="IPR028082">
    <property type="entry name" value="Peripla_BP_I"/>
</dbReference>
<feature type="domain" description="ABC transporter substrate-binding protein PnrA-like" evidence="8">
    <location>
        <begin position="44"/>
        <end position="343"/>
    </location>
</feature>
<protein>
    <submittedName>
        <fullName evidence="10">BMP family ABC transporter substrate-binding protein</fullName>
    </submittedName>
</protein>
<feature type="signal peptide" evidence="7">
    <location>
        <begin position="1"/>
        <end position="20"/>
    </location>
</feature>
<dbReference type="PANTHER" id="PTHR34296">
    <property type="entry name" value="TRANSCRIPTIONAL ACTIVATOR PROTEIN MED"/>
    <property type="match status" value="1"/>
</dbReference>
<comment type="subcellular location">
    <subcellularLocation>
        <location evidence="1">Cell membrane</location>
        <topology evidence="1">Lipid-anchor</topology>
    </subcellularLocation>
</comment>
<proteinExistence type="inferred from homology"/>
<dbReference type="AlphaFoldDB" id="A0A414FTZ4"/>
<evidence type="ECO:0000256" key="2">
    <source>
        <dbReference type="ARBA" id="ARBA00008610"/>
    </source>
</evidence>
<dbReference type="SUPFAM" id="SSF53822">
    <property type="entry name" value="Periplasmic binding protein-like I"/>
    <property type="match status" value="1"/>
</dbReference>
<dbReference type="Gene3D" id="3.40.50.2300">
    <property type="match status" value="2"/>
</dbReference>
<dbReference type="PANTHER" id="PTHR34296:SF2">
    <property type="entry name" value="ABC TRANSPORTER GUANOSINE-BINDING PROTEIN NUPN"/>
    <property type="match status" value="1"/>
</dbReference>
<evidence type="ECO:0000259" key="8">
    <source>
        <dbReference type="Pfam" id="PF02608"/>
    </source>
</evidence>
<dbReference type="RefSeq" id="WP_118272369.1">
    <property type="nucleotide sequence ID" value="NZ_CAUFFO010000005.1"/>
</dbReference>
<feature type="chain" id="PRO_5044085601" evidence="7">
    <location>
        <begin position="21"/>
        <end position="354"/>
    </location>
</feature>
<accession>A0A414FTZ4</accession>
<dbReference type="InterPro" id="IPR003760">
    <property type="entry name" value="PnrA-like"/>
</dbReference>
<dbReference type="EMBL" id="JAGZJA010000003">
    <property type="protein sequence ID" value="MBS5146744.1"/>
    <property type="molecule type" value="Genomic_DNA"/>
</dbReference>
<keyword evidence="4 7" id="KW-0732">Signal</keyword>
<keyword evidence="6" id="KW-0449">Lipoprotein</keyword>
<evidence type="ECO:0000256" key="4">
    <source>
        <dbReference type="ARBA" id="ARBA00022729"/>
    </source>
</evidence>
<dbReference type="EMBL" id="QSJI01000011">
    <property type="protein sequence ID" value="RHD54302.1"/>
    <property type="molecule type" value="Genomic_DNA"/>
</dbReference>
<evidence type="ECO:0000256" key="7">
    <source>
        <dbReference type="SAM" id="SignalP"/>
    </source>
</evidence>
<dbReference type="InterPro" id="IPR050957">
    <property type="entry name" value="BMP_lipoprotein"/>
</dbReference>
<keyword evidence="3" id="KW-1003">Cell membrane</keyword>
<dbReference type="GO" id="GO:0005886">
    <property type="term" value="C:plasma membrane"/>
    <property type="evidence" value="ECO:0007669"/>
    <property type="project" value="UniProtKB-SubCell"/>
</dbReference>
<dbReference type="Proteomes" id="UP000738879">
    <property type="component" value="Unassembled WGS sequence"/>
</dbReference>